<dbReference type="Gene3D" id="1.20.1420.10">
    <property type="entry name" value="Talin, central domain"/>
    <property type="match status" value="1"/>
</dbReference>
<dbReference type="OrthoDB" id="10009851at2759"/>
<dbReference type="AlphaFoldDB" id="A0A7M7RE56"/>
<dbReference type="InParanoid" id="A0A7M7RE56"/>
<dbReference type="KEGG" id="spu:589638"/>
<dbReference type="Pfam" id="PF21896">
    <property type="entry name" value="Talin_IBS2B"/>
    <property type="match status" value="1"/>
</dbReference>
<dbReference type="CTD" id="59274"/>
<evidence type="ECO:0000313" key="3">
    <source>
        <dbReference type="Proteomes" id="UP000007110"/>
    </source>
</evidence>
<name>A0A7M7RE56_STRPU</name>
<dbReference type="EnsemblMetazoa" id="XM_789274">
    <property type="protein sequence ID" value="XP_794367"/>
    <property type="gene ID" value="LOC589638"/>
</dbReference>
<dbReference type="PANTHER" id="PTHR47133:SF1">
    <property type="entry name" value="TALIN ROD DOMAIN-CONTAINING PROTEIN 1"/>
    <property type="match status" value="1"/>
</dbReference>
<accession>A0A7M7RE56</accession>
<organism evidence="2 3">
    <name type="scientific">Strongylocentrotus purpuratus</name>
    <name type="common">Purple sea urchin</name>
    <dbReference type="NCBI Taxonomy" id="7668"/>
    <lineage>
        <taxon>Eukaryota</taxon>
        <taxon>Metazoa</taxon>
        <taxon>Echinodermata</taxon>
        <taxon>Eleutherozoa</taxon>
        <taxon>Echinozoa</taxon>
        <taxon>Echinoidea</taxon>
        <taxon>Euechinoidea</taxon>
        <taxon>Echinacea</taxon>
        <taxon>Camarodonta</taxon>
        <taxon>Echinidea</taxon>
        <taxon>Strongylocentrotidae</taxon>
        <taxon>Strongylocentrotus</taxon>
    </lineage>
</organism>
<feature type="domain" description="Talin IBS2B" evidence="1">
    <location>
        <begin position="144"/>
        <end position="260"/>
    </location>
</feature>
<dbReference type="RefSeq" id="XP_794367.2">
    <property type="nucleotide sequence ID" value="XM_789274.5"/>
</dbReference>
<keyword evidence="3" id="KW-1185">Reference proteome</keyword>
<dbReference type="FunCoup" id="A0A7M7RE56">
    <property type="interactions" value="629"/>
</dbReference>
<reference evidence="2" key="2">
    <citation type="submission" date="2021-01" db="UniProtKB">
        <authorList>
            <consortium name="EnsemblMetazoa"/>
        </authorList>
    </citation>
    <scope>IDENTIFICATION</scope>
</reference>
<dbReference type="InterPro" id="IPR042799">
    <property type="entry name" value="TLNRD1"/>
</dbReference>
<dbReference type="OMA" id="RIERCCA"/>
<proteinExistence type="predicted"/>
<dbReference type="GO" id="GO:0003779">
    <property type="term" value="F:actin binding"/>
    <property type="evidence" value="ECO:0000318"/>
    <property type="project" value="GO_Central"/>
</dbReference>
<sequence length="354" mass="38519">MCECWCLQNCEVCIMAVSSNDLFGPSSVGVVCDLCTFRMQSYADLFLLTRDIRPVNTEGVSLIGESYSKCRDTLIARTKGLAIAAREVRAQLVMGRLKEAANAMKQLTDLVVHITECSSHAAYLAAINDPGSRQAVPGIIDRYKISFAKLNIEHSCMTLQHTPLVELSPSDIVDLSANIVRDLGVLTSASLLASEASDEVFHKEQFKLSMKSVTACTSSLLASIKRYKVTLDERSRTRCITFCKPLVQSCQAFVDYASEPEHLGNQADISENGKQVQTAILGGGMSVASSCIQLCHFTRAAAFDYNNPDLIQRLTVCCTAVMDGATLLAQALRDRSSPRTIPPSASCPHLNHAE</sequence>
<dbReference type="Proteomes" id="UP000007110">
    <property type="component" value="Unassembled WGS sequence"/>
</dbReference>
<evidence type="ECO:0000259" key="1">
    <source>
        <dbReference type="Pfam" id="PF21896"/>
    </source>
</evidence>
<dbReference type="GeneID" id="589638"/>
<dbReference type="Gene3D" id="1.20.120.230">
    <property type="entry name" value="Alpha-catenin/vinculin-like"/>
    <property type="match status" value="1"/>
</dbReference>
<dbReference type="PANTHER" id="PTHR47133">
    <property type="entry name" value="TALIN ROD DOMAIN-CONTAINING PROTEIN 1"/>
    <property type="match status" value="1"/>
</dbReference>
<evidence type="ECO:0000313" key="2">
    <source>
        <dbReference type="EnsemblMetazoa" id="XP_794367"/>
    </source>
</evidence>
<protein>
    <recommendedName>
        <fullName evidence="1">Talin IBS2B domain-containing protein</fullName>
    </recommendedName>
</protein>
<reference evidence="3" key="1">
    <citation type="submission" date="2015-02" db="EMBL/GenBank/DDBJ databases">
        <title>Genome sequencing for Strongylocentrotus purpuratus.</title>
        <authorList>
            <person name="Murali S."/>
            <person name="Liu Y."/>
            <person name="Vee V."/>
            <person name="English A."/>
            <person name="Wang M."/>
            <person name="Skinner E."/>
            <person name="Han Y."/>
            <person name="Muzny D.M."/>
            <person name="Worley K.C."/>
            <person name="Gibbs R.A."/>
        </authorList>
    </citation>
    <scope>NUCLEOTIDE SEQUENCE</scope>
</reference>
<dbReference type="InterPro" id="IPR054082">
    <property type="entry name" value="Talin_IBS2B"/>
</dbReference>